<dbReference type="Proteomes" id="UP000269396">
    <property type="component" value="Unassembled WGS sequence"/>
</dbReference>
<evidence type="ECO:0000313" key="1">
    <source>
        <dbReference type="EMBL" id="VDP24544.1"/>
    </source>
</evidence>
<sequence>MTKGGVENVNIGAYFFTIIEKEAYSSLKTLALPEKPIWIPYATLKELLLDYVKYTNFKCSKGEKSRKTIHRDIENSTTLLRCPNASRTQGYADNSLRSCDADMVCPNDSHIYDKISYKSEENMLSESNHDQKSNAVLIDADFSSDSLFFDKIPNKSEENISE</sequence>
<proteinExistence type="predicted"/>
<dbReference type="EMBL" id="UZAL01026689">
    <property type="protein sequence ID" value="VDP24544.1"/>
    <property type="molecule type" value="Genomic_DNA"/>
</dbReference>
<protein>
    <submittedName>
        <fullName evidence="1">Uncharacterized protein</fullName>
    </submittedName>
</protein>
<gene>
    <name evidence="1" type="ORF">SMTD_LOCUS4684</name>
</gene>
<dbReference type="AlphaFoldDB" id="A0A183NRE8"/>
<reference evidence="1 2" key="1">
    <citation type="submission" date="2018-11" db="EMBL/GenBank/DDBJ databases">
        <authorList>
            <consortium name="Pathogen Informatics"/>
        </authorList>
    </citation>
    <scope>NUCLEOTIDE SEQUENCE [LARGE SCALE GENOMIC DNA]</scope>
    <source>
        <strain>Denwood</strain>
        <strain evidence="2">Zambia</strain>
    </source>
</reference>
<evidence type="ECO:0000313" key="2">
    <source>
        <dbReference type="Proteomes" id="UP000269396"/>
    </source>
</evidence>
<name>A0A183NRE8_9TREM</name>
<accession>A0A183NRE8</accession>
<keyword evidence="2" id="KW-1185">Reference proteome</keyword>
<organism evidence="1 2">
    <name type="scientific">Schistosoma mattheei</name>
    <dbReference type="NCBI Taxonomy" id="31246"/>
    <lineage>
        <taxon>Eukaryota</taxon>
        <taxon>Metazoa</taxon>
        <taxon>Spiralia</taxon>
        <taxon>Lophotrochozoa</taxon>
        <taxon>Platyhelminthes</taxon>
        <taxon>Trematoda</taxon>
        <taxon>Digenea</taxon>
        <taxon>Strigeidida</taxon>
        <taxon>Schistosomatoidea</taxon>
        <taxon>Schistosomatidae</taxon>
        <taxon>Schistosoma</taxon>
    </lineage>
</organism>